<dbReference type="Pfam" id="PF07686">
    <property type="entry name" value="V-set"/>
    <property type="match status" value="2"/>
</dbReference>
<keyword evidence="7" id="KW-0325">Glycoprotein</keyword>
<evidence type="ECO:0000256" key="4">
    <source>
        <dbReference type="ARBA" id="ARBA00022859"/>
    </source>
</evidence>
<feature type="compositionally biased region" description="Basic and acidic residues" evidence="8">
    <location>
        <begin position="237"/>
        <end position="249"/>
    </location>
</feature>
<gene>
    <name evidence="11" type="primary">LOC115816212</name>
</gene>
<evidence type="ECO:0000313" key="10">
    <source>
        <dbReference type="Proteomes" id="UP000504632"/>
    </source>
</evidence>
<name>A0A6J2VTJ9_CHACN</name>
<dbReference type="InParanoid" id="A0A6J2VTJ9"/>
<dbReference type="InterPro" id="IPR052051">
    <property type="entry name" value="TCR_complex_component"/>
</dbReference>
<dbReference type="GeneID" id="115816212"/>
<keyword evidence="5" id="KW-0472">Membrane</keyword>
<dbReference type="GO" id="GO:0009617">
    <property type="term" value="P:response to bacterium"/>
    <property type="evidence" value="ECO:0007669"/>
    <property type="project" value="TreeGrafter"/>
</dbReference>
<dbReference type="Proteomes" id="UP000504632">
    <property type="component" value="Chromosome 7"/>
</dbReference>
<feature type="compositionally biased region" description="Basic and acidic residues" evidence="8">
    <location>
        <begin position="268"/>
        <end position="281"/>
    </location>
</feature>
<dbReference type="InterPro" id="IPR013106">
    <property type="entry name" value="Ig_V-set"/>
</dbReference>
<keyword evidence="3" id="KW-0732">Signal</keyword>
<evidence type="ECO:0000256" key="5">
    <source>
        <dbReference type="ARBA" id="ARBA00023136"/>
    </source>
</evidence>
<evidence type="ECO:0000259" key="9">
    <source>
        <dbReference type="PROSITE" id="PS50835"/>
    </source>
</evidence>
<dbReference type="InterPro" id="IPR007110">
    <property type="entry name" value="Ig-like_dom"/>
</dbReference>
<dbReference type="InterPro" id="IPR003599">
    <property type="entry name" value="Ig_sub"/>
</dbReference>
<organism evidence="10 11">
    <name type="scientific">Chanos chanos</name>
    <name type="common">Milkfish</name>
    <name type="synonym">Mugil chanos</name>
    <dbReference type="NCBI Taxonomy" id="29144"/>
    <lineage>
        <taxon>Eukaryota</taxon>
        <taxon>Metazoa</taxon>
        <taxon>Chordata</taxon>
        <taxon>Craniata</taxon>
        <taxon>Vertebrata</taxon>
        <taxon>Euteleostomi</taxon>
        <taxon>Actinopterygii</taxon>
        <taxon>Neopterygii</taxon>
        <taxon>Teleostei</taxon>
        <taxon>Ostariophysi</taxon>
        <taxon>Gonorynchiformes</taxon>
        <taxon>Chanidae</taxon>
        <taxon>Chanos</taxon>
    </lineage>
</organism>
<dbReference type="OrthoDB" id="6370831at2759"/>
<evidence type="ECO:0000256" key="3">
    <source>
        <dbReference type="ARBA" id="ARBA00022729"/>
    </source>
</evidence>
<dbReference type="GO" id="GO:0002376">
    <property type="term" value="P:immune system process"/>
    <property type="evidence" value="ECO:0007669"/>
    <property type="project" value="UniProtKB-KW"/>
</dbReference>
<protein>
    <submittedName>
        <fullName evidence="11">Uncharacterized protein LOC115816212</fullName>
    </submittedName>
</protein>
<dbReference type="CDD" id="cd00099">
    <property type="entry name" value="IgV"/>
    <property type="match status" value="2"/>
</dbReference>
<feature type="compositionally biased region" description="Polar residues" evidence="8">
    <location>
        <begin position="282"/>
        <end position="292"/>
    </location>
</feature>
<dbReference type="GO" id="GO:0005886">
    <property type="term" value="C:plasma membrane"/>
    <property type="evidence" value="ECO:0007669"/>
    <property type="project" value="UniProtKB-SubCell"/>
</dbReference>
<proteinExistence type="predicted"/>
<evidence type="ECO:0000256" key="2">
    <source>
        <dbReference type="ARBA" id="ARBA00022475"/>
    </source>
</evidence>
<feature type="region of interest" description="Disordered" evidence="8">
    <location>
        <begin position="226"/>
        <end position="292"/>
    </location>
</feature>
<keyword evidence="2" id="KW-1003">Cell membrane</keyword>
<dbReference type="Gene3D" id="2.60.40.10">
    <property type="entry name" value="Immunoglobulins"/>
    <property type="match status" value="2"/>
</dbReference>
<dbReference type="PANTHER" id="PTHR19433">
    <property type="entry name" value="T-CELL RECEPTOR ALPHA CHAIN V REGION-RELATED"/>
    <property type="match status" value="1"/>
</dbReference>
<dbReference type="SMART" id="SM00409">
    <property type="entry name" value="IG"/>
    <property type="match status" value="2"/>
</dbReference>
<dbReference type="SMART" id="SM00406">
    <property type="entry name" value="IGv"/>
    <property type="match status" value="2"/>
</dbReference>
<evidence type="ECO:0000256" key="6">
    <source>
        <dbReference type="ARBA" id="ARBA00023157"/>
    </source>
</evidence>
<evidence type="ECO:0000256" key="7">
    <source>
        <dbReference type="ARBA" id="ARBA00023180"/>
    </source>
</evidence>
<keyword evidence="10" id="KW-1185">Reference proteome</keyword>
<dbReference type="InterPro" id="IPR036179">
    <property type="entry name" value="Ig-like_dom_sf"/>
</dbReference>
<dbReference type="PROSITE" id="PS50835">
    <property type="entry name" value="IG_LIKE"/>
    <property type="match status" value="2"/>
</dbReference>
<sequence>MELGEIYQPFHVVRARLGDSVTLQCFYPEKYFFLAWYKQNVGERPQILASVFKTGDVTFYNEYKNNHRFEVQRDTKQFHLNISNIQELDLAVYYCSRTYVSIMDFGDGTFLTLQGSEKHSVLQPIVTKVIQPGDTKTLQCTVPAEICAGEHSVFWFRQGSGESHPGVIYTHGNRSEKRSEAGSPTQSCVYHLPKRNLSPSDAGTYYCAVATCEEILFGNRTRLDFREAPDQNSATKHKAEEPCRPKEQQEENQDNLNYVALTLTSKRSKVERQRSSTEKETLYSSVRYSNRN</sequence>
<feature type="domain" description="Ig-like" evidence="9">
    <location>
        <begin position="18"/>
        <end position="95"/>
    </location>
</feature>
<accession>A0A6J2VTJ9</accession>
<dbReference type="InterPro" id="IPR013783">
    <property type="entry name" value="Ig-like_fold"/>
</dbReference>
<dbReference type="RefSeq" id="XP_030635039.1">
    <property type="nucleotide sequence ID" value="XM_030779179.1"/>
</dbReference>
<evidence type="ECO:0000256" key="8">
    <source>
        <dbReference type="SAM" id="MobiDB-lite"/>
    </source>
</evidence>
<dbReference type="PANTHER" id="PTHR19433:SF127">
    <property type="entry name" value="NITR9"/>
    <property type="match status" value="1"/>
</dbReference>
<dbReference type="SUPFAM" id="SSF48726">
    <property type="entry name" value="Immunoglobulin"/>
    <property type="match status" value="2"/>
</dbReference>
<evidence type="ECO:0000313" key="11">
    <source>
        <dbReference type="RefSeq" id="XP_030635039.1"/>
    </source>
</evidence>
<feature type="domain" description="Ig-like" evidence="9">
    <location>
        <begin position="117"/>
        <end position="209"/>
    </location>
</feature>
<keyword evidence="6" id="KW-1015">Disulfide bond</keyword>
<reference evidence="11" key="1">
    <citation type="submission" date="2025-08" db="UniProtKB">
        <authorList>
            <consortium name="RefSeq"/>
        </authorList>
    </citation>
    <scope>IDENTIFICATION</scope>
</reference>
<keyword evidence="4" id="KW-0391">Immunity</keyword>
<evidence type="ECO:0000256" key="1">
    <source>
        <dbReference type="ARBA" id="ARBA00004236"/>
    </source>
</evidence>
<comment type="subcellular location">
    <subcellularLocation>
        <location evidence="1">Cell membrane</location>
    </subcellularLocation>
</comment>
<dbReference type="AlphaFoldDB" id="A0A6J2VTJ9"/>